<keyword evidence="4" id="KW-1185">Reference proteome</keyword>
<dbReference type="Pfam" id="PF09362">
    <property type="entry name" value="DUF1996"/>
    <property type="match status" value="1"/>
</dbReference>
<dbReference type="AlphaFoldDB" id="A0A9P1GXX0"/>
<feature type="domain" description="DUF1996" evidence="2">
    <location>
        <begin position="50"/>
        <end position="199"/>
    </location>
</feature>
<evidence type="ECO:0000313" key="3">
    <source>
        <dbReference type="EMBL" id="CAI4212345.1"/>
    </source>
</evidence>
<name>A0A9P1GXX0_9PEZI</name>
<dbReference type="Proteomes" id="UP000838763">
    <property type="component" value="Unassembled WGS sequence"/>
</dbReference>
<dbReference type="InterPro" id="IPR018535">
    <property type="entry name" value="DUF1996"/>
</dbReference>
<proteinExistence type="predicted"/>
<dbReference type="OrthoDB" id="74764at2759"/>
<sequence>MTGEQSGESRKEFVEVNVGRCIGHPLLVGAGFASAYTVTNVGKFMEKNIDPIVTPGEYRSHLHTFFGSDAVNVNTTTSAELQAGCSTAENPNDFSSYWIPSLVIRNDDGSTTPVPIFRFSAYYVDINAAEVPIPQNYRAVVGNAAATAQADVPSLAGHSWFCEGDPSDQDKDPAAFPRQTCSTHLQTLLLFHDCVDETTSRRPTRAIRYDLRKALPGGWEGAPPFELACGSQYCFHGDFINGWLPEAAENMLLANSKRDFAGVDGPNGVYNAGSVCTRAAVDVDPDHGTSDFLEARDVAEKLANVPVTADDEASTPTTSSETPTAIPVDETEETDAEEPSVPEDVHEDVVVSTSTQAVDVAEPTAPVIDVPIRANAGCSSRKARRSHRARRASML</sequence>
<feature type="region of interest" description="Disordered" evidence="1">
    <location>
        <begin position="305"/>
        <end position="357"/>
    </location>
</feature>
<evidence type="ECO:0000256" key="1">
    <source>
        <dbReference type="SAM" id="MobiDB-lite"/>
    </source>
</evidence>
<dbReference type="PANTHER" id="PTHR43662:SF12">
    <property type="entry name" value="DUF1996 DOMAIN-CONTAINING PROTEIN-RELATED"/>
    <property type="match status" value="1"/>
</dbReference>
<reference evidence="3" key="1">
    <citation type="submission" date="2022-11" db="EMBL/GenBank/DDBJ databases">
        <authorList>
            <person name="Scott C."/>
            <person name="Bruce N."/>
        </authorList>
    </citation>
    <scope>NUCLEOTIDE SEQUENCE</scope>
</reference>
<accession>A0A9P1GXX0</accession>
<dbReference type="PANTHER" id="PTHR43662">
    <property type="match status" value="1"/>
</dbReference>
<feature type="compositionally biased region" description="Low complexity" evidence="1">
    <location>
        <begin position="314"/>
        <end position="325"/>
    </location>
</feature>
<comment type="caution">
    <text evidence="3">The sequence shown here is derived from an EMBL/GenBank/DDBJ whole genome shotgun (WGS) entry which is preliminary data.</text>
</comment>
<feature type="compositionally biased region" description="Acidic residues" evidence="1">
    <location>
        <begin position="329"/>
        <end position="341"/>
    </location>
</feature>
<organism evidence="3 4">
    <name type="scientific">Parascedosporium putredinis</name>
    <dbReference type="NCBI Taxonomy" id="1442378"/>
    <lineage>
        <taxon>Eukaryota</taxon>
        <taxon>Fungi</taxon>
        <taxon>Dikarya</taxon>
        <taxon>Ascomycota</taxon>
        <taxon>Pezizomycotina</taxon>
        <taxon>Sordariomycetes</taxon>
        <taxon>Hypocreomycetidae</taxon>
        <taxon>Microascales</taxon>
        <taxon>Microascaceae</taxon>
        <taxon>Parascedosporium</taxon>
    </lineage>
</organism>
<evidence type="ECO:0000259" key="2">
    <source>
        <dbReference type="Pfam" id="PF09362"/>
    </source>
</evidence>
<protein>
    <recommendedName>
        <fullName evidence="2">DUF1996 domain-containing protein</fullName>
    </recommendedName>
</protein>
<evidence type="ECO:0000313" key="4">
    <source>
        <dbReference type="Proteomes" id="UP000838763"/>
    </source>
</evidence>
<gene>
    <name evidence="3" type="ORF">PPNO1_LOCUS2111</name>
</gene>
<dbReference type="EMBL" id="CALLCH030000004">
    <property type="protein sequence ID" value="CAI4212345.1"/>
    <property type="molecule type" value="Genomic_DNA"/>
</dbReference>